<feature type="compositionally biased region" description="Low complexity" evidence="7">
    <location>
        <begin position="228"/>
        <end position="243"/>
    </location>
</feature>
<dbReference type="Proteomes" id="UP000756346">
    <property type="component" value="Unassembled WGS sequence"/>
</dbReference>
<evidence type="ECO:0000256" key="5">
    <source>
        <dbReference type="ARBA" id="ARBA00023242"/>
    </source>
</evidence>
<feature type="compositionally biased region" description="Basic and acidic residues" evidence="7">
    <location>
        <begin position="571"/>
        <end position="580"/>
    </location>
</feature>
<reference evidence="9" key="1">
    <citation type="journal article" date="2021" name="Nat. Commun.">
        <title>Genetic determinants of endophytism in the Arabidopsis root mycobiome.</title>
        <authorList>
            <person name="Mesny F."/>
            <person name="Miyauchi S."/>
            <person name="Thiergart T."/>
            <person name="Pickel B."/>
            <person name="Atanasova L."/>
            <person name="Karlsson M."/>
            <person name="Huettel B."/>
            <person name="Barry K.W."/>
            <person name="Haridas S."/>
            <person name="Chen C."/>
            <person name="Bauer D."/>
            <person name="Andreopoulos W."/>
            <person name="Pangilinan J."/>
            <person name="LaButti K."/>
            <person name="Riley R."/>
            <person name="Lipzen A."/>
            <person name="Clum A."/>
            <person name="Drula E."/>
            <person name="Henrissat B."/>
            <person name="Kohler A."/>
            <person name="Grigoriev I.V."/>
            <person name="Martin F.M."/>
            <person name="Hacquard S."/>
        </authorList>
    </citation>
    <scope>NUCLEOTIDE SEQUENCE</scope>
    <source>
        <strain evidence="9">MPI-CAGE-CH-0230</strain>
    </source>
</reference>
<organism evidence="9 10">
    <name type="scientific">Microdochium trichocladiopsis</name>
    <dbReference type="NCBI Taxonomy" id="1682393"/>
    <lineage>
        <taxon>Eukaryota</taxon>
        <taxon>Fungi</taxon>
        <taxon>Dikarya</taxon>
        <taxon>Ascomycota</taxon>
        <taxon>Pezizomycotina</taxon>
        <taxon>Sordariomycetes</taxon>
        <taxon>Xylariomycetidae</taxon>
        <taxon>Xylariales</taxon>
        <taxon>Microdochiaceae</taxon>
        <taxon>Microdochium</taxon>
    </lineage>
</organism>
<dbReference type="CDD" id="cd14705">
    <property type="entry name" value="bZIP_Zip1"/>
    <property type="match status" value="1"/>
</dbReference>
<feature type="region of interest" description="Disordered" evidence="7">
    <location>
        <begin position="450"/>
        <end position="580"/>
    </location>
</feature>
<keyword evidence="3" id="KW-0238">DNA-binding</keyword>
<comment type="caution">
    <text evidence="9">The sequence shown here is derived from an EMBL/GenBank/DDBJ whole genome shotgun (WGS) entry which is preliminary data.</text>
</comment>
<keyword evidence="5" id="KW-0539">Nucleus</keyword>
<sequence length="580" mass="62037">MSQREHVTHTASSQVPRSPPAALDDTSPTSHHGPRGERPHEAAEEQFSRPRLSSSVSEIDRHAQARQSTVFNILNPAASQAGADPGASQDGPVGVRHGSQAQQADRARLSLSPPQPVGFPEGAIPQLHHHHHHHHHRQPMSGRSVSTSNVTDRSPPAGAYSGLSSEASRRILTPRSPRSLSTSHSASIRPLGQTLGQLPTSATGRRLQDEATAVGRFESSQRVDIRAPGSLGPLGGRPSPSDSFATPARPQSQPMVPPVAGSQTELSRQPQGPTRFGLSATPTPPSFGGPTFTSYSPSIEQGWAMNTSGPGPSRPSVLTGTHPGDSQLSFAINPVGGERMVIPVETYSGSRQADEKRQRNAGASARFRKRKKTKEEANVLNIQRLEKDVRDLEHRVQEMQAESDRLRADRDRLRDLVHRTPEISYMAFHGPQSPASSRSALQIPGRSPLAVLASPSLPAGAPYGAADPLTGERASRRRRTEPSSETTMTPYSVGQPVLPALTSPSYQSSHPGTPLSITRPPSLPPLSGLTPPPSSGPSSFEPGPPTSAPFQPATYRREAYETGWAVGSSESRTKPENRRP</sequence>
<evidence type="ECO:0000313" key="9">
    <source>
        <dbReference type="EMBL" id="KAH7037985.1"/>
    </source>
</evidence>
<feature type="coiled-coil region" evidence="6">
    <location>
        <begin position="382"/>
        <end position="416"/>
    </location>
</feature>
<feature type="compositionally biased region" description="Polar residues" evidence="7">
    <location>
        <begin position="194"/>
        <end position="203"/>
    </location>
</feature>
<evidence type="ECO:0000256" key="4">
    <source>
        <dbReference type="ARBA" id="ARBA00023163"/>
    </source>
</evidence>
<evidence type="ECO:0000256" key="6">
    <source>
        <dbReference type="SAM" id="Coils"/>
    </source>
</evidence>
<protein>
    <recommendedName>
        <fullName evidence="8">BZIP domain-containing protein</fullName>
    </recommendedName>
</protein>
<keyword evidence="4" id="KW-0804">Transcription</keyword>
<feature type="compositionally biased region" description="Polar residues" evidence="7">
    <location>
        <begin position="141"/>
        <end position="152"/>
    </location>
</feature>
<gene>
    <name evidence="9" type="ORF">B0I36DRAFT_73577</name>
</gene>
<dbReference type="GeneID" id="70192845"/>
<feature type="compositionally biased region" description="Polar residues" evidence="7">
    <location>
        <begin position="502"/>
        <end position="511"/>
    </location>
</feature>
<feature type="region of interest" description="Disordered" evidence="7">
    <location>
        <begin position="1"/>
        <end position="326"/>
    </location>
</feature>
<dbReference type="Gene3D" id="1.20.5.170">
    <property type="match status" value="1"/>
</dbReference>
<dbReference type="GO" id="GO:0005634">
    <property type="term" value="C:nucleus"/>
    <property type="evidence" value="ECO:0007669"/>
    <property type="project" value="UniProtKB-SubCell"/>
</dbReference>
<proteinExistence type="predicted"/>
<dbReference type="GO" id="GO:0001228">
    <property type="term" value="F:DNA-binding transcription activator activity, RNA polymerase II-specific"/>
    <property type="evidence" value="ECO:0007669"/>
    <property type="project" value="TreeGrafter"/>
</dbReference>
<evidence type="ECO:0000256" key="2">
    <source>
        <dbReference type="ARBA" id="ARBA00023015"/>
    </source>
</evidence>
<evidence type="ECO:0000259" key="8">
    <source>
        <dbReference type="PROSITE" id="PS00036"/>
    </source>
</evidence>
<accession>A0A9P8YEI4</accession>
<dbReference type="OrthoDB" id="2247093at2759"/>
<keyword evidence="10" id="KW-1185">Reference proteome</keyword>
<dbReference type="GO" id="GO:0000977">
    <property type="term" value="F:RNA polymerase II transcription regulatory region sequence-specific DNA binding"/>
    <property type="evidence" value="ECO:0007669"/>
    <property type="project" value="TreeGrafter"/>
</dbReference>
<evidence type="ECO:0000256" key="7">
    <source>
        <dbReference type="SAM" id="MobiDB-lite"/>
    </source>
</evidence>
<dbReference type="PANTHER" id="PTHR13044">
    <property type="entry name" value="ACTIVATING TRANSCRIPTION FACTOR ATF 4/5"/>
    <property type="match status" value="1"/>
</dbReference>
<name>A0A9P8YEI4_9PEZI</name>
<feature type="compositionally biased region" description="Basic and acidic residues" evidence="7">
    <location>
        <begin position="34"/>
        <end position="48"/>
    </location>
</feature>
<evidence type="ECO:0000256" key="3">
    <source>
        <dbReference type="ARBA" id="ARBA00023125"/>
    </source>
</evidence>
<dbReference type="EMBL" id="JAGTJQ010000002">
    <property type="protein sequence ID" value="KAH7037985.1"/>
    <property type="molecule type" value="Genomic_DNA"/>
</dbReference>
<feature type="compositionally biased region" description="Polar residues" evidence="7">
    <location>
        <begin position="176"/>
        <end position="186"/>
    </location>
</feature>
<evidence type="ECO:0000313" key="10">
    <source>
        <dbReference type="Proteomes" id="UP000756346"/>
    </source>
</evidence>
<keyword evidence="2" id="KW-0805">Transcription regulation</keyword>
<dbReference type="RefSeq" id="XP_046017106.1">
    <property type="nucleotide sequence ID" value="XM_046163299.1"/>
</dbReference>
<comment type="subcellular location">
    <subcellularLocation>
        <location evidence="1">Nucleus</location>
    </subcellularLocation>
</comment>
<feature type="compositionally biased region" description="Basic residues" evidence="7">
    <location>
        <begin position="127"/>
        <end position="138"/>
    </location>
</feature>
<dbReference type="InterPro" id="IPR004827">
    <property type="entry name" value="bZIP"/>
</dbReference>
<feature type="compositionally biased region" description="Polar residues" evidence="7">
    <location>
        <begin position="261"/>
        <end position="272"/>
    </location>
</feature>
<dbReference type="PROSITE" id="PS00036">
    <property type="entry name" value="BZIP_BASIC"/>
    <property type="match status" value="1"/>
</dbReference>
<feature type="region of interest" description="Disordered" evidence="7">
    <location>
        <begin position="346"/>
        <end position="373"/>
    </location>
</feature>
<keyword evidence="6" id="KW-0175">Coiled coil</keyword>
<dbReference type="AlphaFoldDB" id="A0A9P8YEI4"/>
<feature type="domain" description="BZIP" evidence="8">
    <location>
        <begin position="356"/>
        <end position="370"/>
    </location>
</feature>
<feature type="compositionally biased region" description="Polar residues" evidence="7">
    <location>
        <begin position="295"/>
        <end position="326"/>
    </location>
</feature>
<evidence type="ECO:0000256" key="1">
    <source>
        <dbReference type="ARBA" id="ARBA00004123"/>
    </source>
</evidence>
<dbReference type="PANTHER" id="PTHR13044:SF14">
    <property type="entry name" value="CRYPTOCEPHAL, ISOFORM A"/>
    <property type="match status" value="1"/>
</dbReference>